<dbReference type="AlphaFoldDB" id="A0A4Y8PVE5"/>
<gene>
    <name evidence="1" type="ORF">B5M42_18555</name>
</gene>
<name>A0A4Y8PVE5_9BACL</name>
<reference evidence="1 2" key="1">
    <citation type="submission" date="2017-03" db="EMBL/GenBank/DDBJ databases">
        <title>Isolation of Levoglucosan Utilizing Bacteria.</title>
        <authorList>
            <person name="Arya A.S."/>
        </authorList>
    </citation>
    <scope>NUCLEOTIDE SEQUENCE [LARGE SCALE GENOMIC DNA]</scope>
    <source>
        <strain evidence="1 2">MEC069</strain>
    </source>
</reference>
<dbReference type="EMBL" id="MYFO01000029">
    <property type="protein sequence ID" value="TFE85047.1"/>
    <property type="molecule type" value="Genomic_DNA"/>
</dbReference>
<evidence type="ECO:0000313" key="1">
    <source>
        <dbReference type="EMBL" id="TFE85047.1"/>
    </source>
</evidence>
<comment type="caution">
    <text evidence="1">The sequence shown here is derived from an EMBL/GenBank/DDBJ whole genome shotgun (WGS) entry which is preliminary data.</text>
</comment>
<accession>A0A4Y8PVE5</accession>
<keyword evidence="2" id="KW-1185">Reference proteome</keyword>
<dbReference type="Proteomes" id="UP000298246">
    <property type="component" value="Unassembled WGS sequence"/>
</dbReference>
<protein>
    <submittedName>
        <fullName evidence="1">Uncharacterized protein</fullName>
    </submittedName>
</protein>
<organism evidence="1 2">
    <name type="scientific">Paenibacillus athensensis</name>
    <dbReference type="NCBI Taxonomy" id="1967502"/>
    <lineage>
        <taxon>Bacteria</taxon>
        <taxon>Bacillati</taxon>
        <taxon>Bacillota</taxon>
        <taxon>Bacilli</taxon>
        <taxon>Bacillales</taxon>
        <taxon>Paenibacillaceae</taxon>
        <taxon>Paenibacillus</taxon>
    </lineage>
</organism>
<proteinExistence type="predicted"/>
<sequence>MAVTPPAIFASAQNRHSLLAAATPRCQAVRHPCCKRLWRAFFIRAAAPAKVEICGDAYSRKSGASRIRSGLQVFLPTCPRSELYFSPISYSFAFSRAFSGKTLGFIHQYATTVTLTFGFCGCSYCRIIFFMLF</sequence>
<evidence type="ECO:0000313" key="2">
    <source>
        <dbReference type="Proteomes" id="UP000298246"/>
    </source>
</evidence>